<evidence type="ECO:0000313" key="2">
    <source>
        <dbReference type="EMBL" id="MCC2163326.1"/>
    </source>
</evidence>
<sequence length="250" mass="28609">MAKELVSSNATKRVYRDGDKAIKEFCKGFPKAEVLNEALISARVEEIGGINLPATLAVSVDENGCWSITRDFVEGKTLQQLMEENPDKMDEYLNQMVDLQLLIHSKTCPLLNKLKDKMTRQISEMEELNAVNRYDLLTRLDSMPKHTKLCHGDFQPNNILVKEDGTMYVLDWVHATQGNASADVARTYLLFCLKDQGIADKYMDLFCEKTGTDRRYVQQWLPLVAAAQLTKKRPEESELLHRWLNVCDYS</sequence>
<keyword evidence="3" id="KW-1185">Reference proteome</keyword>
<proteinExistence type="predicted"/>
<dbReference type="InterPro" id="IPR011009">
    <property type="entry name" value="Kinase-like_dom_sf"/>
</dbReference>
<dbReference type="SUPFAM" id="SSF56112">
    <property type="entry name" value="Protein kinase-like (PK-like)"/>
    <property type="match status" value="1"/>
</dbReference>
<reference evidence="2" key="1">
    <citation type="submission" date="2021-10" db="EMBL/GenBank/DDBJ databases">
        <title>Anaerobic single-cell dispensing facilitates the cultivation of human gut bacteria.</title>
        <authorList>
            <person name="Afrizal A."/>
        </authorList>
    </citation>
    <scope>NUCLEOTIDE SEQUENCE</scope>
    <source>
        <strain evidence="2">CLA-AA-H274</strain>
    </source>
</reference>
<dbReference type="Proteomes" id="UP001198962">
    <property type="component" value="Unassembled WGS sequence"/>
</dbReference>
<name>A0AAE3AKJ1_9FIRM</name>
<protein>
    <submittedName>
        <fullName evidence="2">Phosphotransferase</fullName>
    </submittedName>
</protein>
<organism evidence="2 3">
    <name type="scientific">Brotaphodocola catenula</name>
    <dbReference type="NCBI Taxonomy" id="2885361"/>
    <lineage>
        <taxon>Bacteria</taxon>
        <taxon>Bacillati</taxon>
        <taxon>Bacillota</taxon>
        <taxon>Clostridia</taxon>
        <taxon>Lachnospirales</taxon>
        <taxon>Lachnospiraceae</taxon>
        <taxon>Brotaphodocola</taxon>
    </lineage>
</organism>
<accession>A0AAE3AKJ1</accession>
<dbReference type="Gene3D" id="3.90.1200.10">
    <property type="match status" value="1"/>
</dbReference>
<evidence type="ECO:0000259" key="1">
    <source>
        <dbReference type="Pfam" id="PF01636"/>
    </source>
</evidence>
<dbReference type="Pfam" id="PF01636">
    <property type="entry name" value="APH"/>
    <property type="match status" value="1"/>
</dbReference>
<comment type="caution">
    <text evidence="2">The sequence shown here is derived from an EMBL/GenBank/DDBJ whole genome shotgun (WGS) entry which is preliminary data.</text>
</comment>
<dbReference type="InterPro" id="IPR002575">
    <property type="entry name" value="Aminoglycoside_PTrfase"/>
</dbReference>
<gene>
    <name evidence="2" type="ORF">LKD32_00240</name>
</gene>
<dbReference type="RefSeq" id="WP_308450252.1">
    <property type="nucleotide sequence ID" value="NZ_JAJEPU010000001.1"/>
</dbReference>
<dbReference type="AlphaFoldDB" id="A0AAE3AKJ1"/>
<feature type="domain" description="Aminoglycoside phosphotransferase" evidence="1">
    <location>
        <begin position="6"/>
        <end position="201"/>
    </location>
</feature>
<dbReference type="EMBL" id="JAJEPU010000001">
    <property type="protein sequence ID" value="MCC2163326.1"/>
    <property type="molecule type" value="Genomic_DNA"/>
</dbReference>
<evidence type="ECO:0000313" key="3">
    <source>
        <dbReference type="Proteomes" id="UP001198962"/>
    </source>
</evidence>